<name>A0A172Q0M1_9CAUD</name>
<organism evidence="1 2">
    <name type="scientific">Acinetobacter phage vB_AbaM_ME3</name>
    <dbReference type="NCBI Taxonomy" id="1837876"/>
    <lineage>
        <taxon>Viruses</taxon>
        <taxon>Duplodnaviria</taxon>
        <taxon>Heunggongvirae</taxon>
        <taxon>Uroviricota</taxon>
        <taxon>Caudoviricetes</taxon>
        <taxon>Metrivirus</taxon>
        <taxon>Metrivirus ME3</taxon>
    </lineage>
</organism>
<dbReference type="Proteomes" id="UP000225947">
    <property type="component" value="Segment"/>
</dbReference>
<dbReference type="InterPro" id="IPR019004">
    <property type="entry name" value="YqeY/Aim41"/>
</dbReference>
<dbReference type="GO" id="GO:0016884">
    <property type="term" value="F:carbon-nitrogen ligase activity, with glutamine as amido-N-donor"/>
    <property type="evidence" value="ECO:0007669"/>
    <property type="project" value="InterPro"/>
</dbReference>
<dbReference type="SMR" id="A0A172Q0M1"/>
<keyword evidence="2" id="KW-1185">Reference proteome</keyword>
<dbReference type="InterPro" id="IPR003789">
    <property type="entry name" value="Asn/Gln_tRNA_amidoTrase-B-like"/>
</dbReference>
<dbReference type="EMBL" id="KU935715">
    <property type="protein sequence ID" value="AND75394.1"/>
    <property type="molecule type" value="Genomic_DNA"/>
</dbReference>
<proteinExistence type="predicted"/>
<dbReference type="Pfam" id="PF09424">
    <property type="entry name" value="YqeY"/>
    <property type="match status" value="1"/>
</dbReference>
<evidence type="ECO:0000313" key="1">
    <source>
        <dbReference type="EMBL" id="AND75394.1"/>
    </source>
</evidence>
<sequence>MFQTITEKSLEARKNKNKVHTNLFTTILGEVQQAEKKVKADRNTITLDTLKKFRDSALQVLSVSPLNEVAREELEILNSLLPQPLSPEKTIEIVERVCGNWSEDKGNKTAFVMNWFKANYHVSQYDAKTISQLVNKK</sequence>
<protein>
    <submittedName>
        <fullName evidence="1">Aspartyl-tRNA amidotransferase subunit B</fullName>
    </submittedName>
</protein>
<dbReference type="GO" id="GO:0016740">
    <property type="term" value="F:transferase activity"/>
    <property type="evidence" value="ECO:0007669"/>
    <property type="project" value="UniProtKB-KW"/>
</dbReference>
<keyword evidence="1" id="KW-0808">Transferase</keyword>
<reference evidence="2" key="1">
    <citation type="submission" date="2016-03" db="EMBL/GenBank/DDBJ databases">
        <title>Characterization of Acinetobacter baumannii phage vB_AbaM_ME3.</title>
        <authorList>
            <person name="Buttimer C.T.H."/>
            <person name="Elbreki M."/>
            <person name="Coffey A."/>
        </authorList>
    </citation>
    <scope>NUCLEOTIDE SEQUENCE [LARGE SCALE GENOMIC DNA]</scope>
</reference>
<dbReference type="SUPFAM" id="SSF89095">
    <property type="entry name" value="GatB/YqeY motif"/>
    <property type="match status" value="1"/>
</dbReference>
<accession>A0A172Q0M1</accession>
<gene>
    <name evidence="1" type="ORF">ME3_233</name>
</gene>
<evidence type="ECO:0000313" key="2">
    <source>
        <dbReference type="Proteomes" id="UP000225947"/>
    </source>
</evidence>